<evidence type="ECO:0008006" key="3">
    <source>
        <dbReference type="Google" id="ProtNLM"/>
    </source>
</evidence>
<accession>A0AAW8YFE8</accession>
<reference evidence="1" key="2">
    <citation type="submission" date="2023-10" db="EMBL/GenBank/DDBJ databases">
        <authorList>
            <person name="Khurajog B."/>
        </authorList>
    </citation>
    <scope>NUCLEOTIDE SEQUENCE</scope>
    <source>
        <strain evidence="1">BF9</strain>
    </source>
</reference>
<evidence type="ECO:0000313" key="2">
    <source>
        <dbReference type="Proteomes" id="UP001280897"/>
    </source>
</evidence>
<reference evidence="1" key="1">
    <citation type="journal article" date="2023" name="PeerJ">
        <title>Selection and evaluation of lactic acid bacteria from chicken feces in Thailand as potential probiotics.</title>
        <authorList>
            <person name="Khurajog B."/>
            <person name="Disastra Y."/>
            <person name="Lawwyne L.D."/>
            <person name="Sirichokchatchawan W."/>
            <person name="Niyomtham W."/>
            <person name="Yindee J."/>
            <person name="Hampson D.J."/>
            <person name="Prapasarakul N."/>
        </authorList>
    </citation>
    <scope>NUCLEOTIDE SEQUENCE</scope>
    <source>
        <strain evidence="1">BF9</strain>
    </source>
</reference>
<name>A0AAW8YFE8_PEDAC</name>
<dbReference type="Proteomes" id="UP001280897">
    <property type="component" value="Unassembled WGS sequence"/>
</dbReference>
<dbReference type="EMBL" id="JAWJAV010000001">
    <property type="protein sequence ID" value="MDV2620478.1"/>
    <property type="molecule type" value="Genomic_DNA"/>
</dbReference>
<organism evidence="1 2">
    <name type="scientific">Pediococcus acidilactici</name>
    <dbReference type="NCBI Taxonomy" id="1254"/>
    <lineage>
        <taxon>Bacteria</taxon>
        <taxon>Bacillati</taxon>
        <taxon>Bacillota</taxon>
        <taxon>Bacilli</taxon>
        <taxon>Lactobacillales</taxon>
        <taxon>Lactobacillaceae</taxon>
        <taxon>Pediococcus</taxon>
        <taxon>Pediococcus acidilactici group</taxon>
    </lineage>
</organism>
<gene>
    <name evidence="1" type="ORF">R0G89_01845</name>
</gene>
<dbReference type="GeneID" id="57365973"/>
<proteinExistence type="predicted"/>
<protein>
    <recommendedName>
        <fullName evidence="3">Cell surface protein</fullName>
    </recommendedName>
</protein>
<dbReference type="AlphaFoldDB" id="A0AAW8YFE8"/>
<comment type="caution">
    <text evidence="1">The sequence shown here is derived from an EMBL/GenBank/DDBJ whole genome shotgun (WGS) entry which is preliminary data.</text>
</comment>
<dbReference type="RefSeq" id="WP_008841032.1">
    <property type="nucleotide sequence ID" value="NZ_CP050079.1"/>
</dbReference>
<evidence type="ECO:0000313" key="1">
    <source>
        <dbReference type="EMBL" id="MDV2620478.1"/>
    </source>
</evidence>
<sequence>MKFWGGLVLLTLLFNVEGVVLANERTNSEVGITFYQKTTANQVVPMQKVSQPNQNYLKRPPAKNPRFQLLPQTNEKIGLGLIWAGIGLICCVVASKACQKFLKGKGDDE</sequence>